<dbReference type="PANTHER" id="PTHR30108">
    <property type="entry name" value="3-OCTAPRENYL-4-HYDROXYBENZOATE CARBOXY-LYASE-RELATED"/>
    <property type="match status" value="1"/>
</dbReference>
<keyword evidence="5" id="KW-1185">Reference proteome</keyword>
<dbReference type="AlphaFoldDB" id="A0A9X4H0S3"/>
<proteinExistence type="predicted"/>
<dbReference type="InterPro" id="IPR049383">
    <property type="entry name" value="UbiD-like_N"/>
</dbReference>
<dbReference type="SUPFAM" id="SSF143968">
    <property type="entry name" value="UbiD C-terminal domain-like"/>
    <property type="match status" value="1"/>
</dbReference>
<reference evidence="4" key="1">
    <citation type="submission" date="2022-02" db="EMBL/GenBank/DDBJ databases">
        <authorList>
            <person name="Leng L."/>
        </authorList>
    </citation>
    <scope>NUCLEOTIDE SEQUENCE</scope>
    <source>
        <strain evidence="4">JI</strain>
    </source>
</reference>
<dbReference type="PANTHER" id="PTHR30108:SF17">
    <property type="entry name" value="FERULIC ACID DECARBOXYLASE 1"/>
    <property type="match status" value="1"/>
</dbReference>
<dbReference type="EMBL" id="JAKOAV010000066">
    <property type="protein sequence ID" value="MDF9410057.1"/>
    <property type="molecule type" value="Genomic_DNA"/>
</dbReference>
<feature type="domain" description="3-octaprenyl-4-hydroxybenzoate carboxy-lyase-like C-terminal" evidence="3">
    <location>
        <begin position="325"/>
        <end position="439"/>
    </location>
</feature>
<dbReference type="InterPro" id="IPR049381">
    <property type="entry name" value="UbiD-like_C"/>
</dbReference>
<dbReference type="Pfam" id="PF01977">
    <property type="entry name" value="UbiD"/>
    <property type="match status" value="1"/>
</dbReference>
<evidence type="ECO:0000313" key="4">
    <source>
        <dbReference type="EMBL" id="MDF9410057.1"/>
    </source>
</evidence>
<accession>A0A9X4H0S3</accession>
<sequence length="510" mass="57164">MSNHYLASLRTTIDHLRSTNRLLETDVEVNPELEMTGIQKHFDGGLPILFNKVKGYPNGRLFTNLYGDGNLIADIYDAGDERTFKWRILEGIRNPLPPREVKDAPCQEVVVDKNIDVWPIIPMIKHTPSDPGRTLGGGNTLATGKWFWGGTHISYNRMFFRGPDFSTFQISPGSHTDMIASKFYRKELIPLTINMGVPPACTLMAGAGFVYTILPPGCDELGIAGRVQGFPVDIVKARTIDAYSIAQAEYVIEGYLDTTQKVWESDLAERDQRQGVYPFHPEWSGYMGKAYRTYKFQVTAVTHRKDKPIYYPLCVHSYDDHNIDTMVRTASFFELAERVCPGLTVDTNIPMAIPDWGGVIFQVKKRRQRDEGFVKNILSTALSCSIGARLAIAVDPDIDIYSMDDVMWAIATRVDAKDDIMIVSPGGAGQTFQPAERSSAGEKDWTQTNIKFSGAIALDATVPYRYVDAFEKAKYPVELVDLKKWFSEDQIAKGKATQGEYAKLFARTGF</sequence>
<dbReference type="InterPro" id="IPR002830">
    <property type="entry name" value="UbiD"/>
</dbReference>
<comment type="caution">
    <text evidence="4">The sequence shown here is derived from an EMBL/GenBank/DDBJ whole genome shotgun (WGS) entry which is preliminary data.</text>
</comment>
<organism evidence="4 5">
    <name type="scientific">Pelotomaculum isophthalicicum JI</name>
    <dbReference type="NCBI Taxonomy" id="947010"/>
    <lineage>
        <taxon>Bacteria</taxon>
        <taxon>Bacillati</taxon>
        <taxon>Bacillota</taxon>
        <taxon>Clostridia</taxon>
        <taxon>Eubacteriales</taxon>
        <taxon>Desulfotomaculaceae</taxon>
        <taxon>Pelotomaculum</taxon>
    </lineage>
</organism>
<gene>
    <name evidence="4" type="ORF">L7E55_17225</name>
</gene>
<dbReference type="Proteomes" id="UP001154312">
    <property type="component" value="Unassembled WGS sequence"/>
</dbReference>
<evidence type="ECO:0000259" key="1">
    <source>
        <dbReference type="Pfam" id="PF01977"/>
    </source>
</evidence>
<evidence type="ECO:0000259" key="2">
    <source>
        <dbReference type="Pfam" id="PF20695"/>
    </source>
</evidence>
<evidence type="ECO:0000259" key="3">
    <source>
        <dbReference type="Pfam" id="PF20696"/>
    </source>
</evidence>
<dbReference type="Pfam" id="PF20695">
    <property type="entry name" value="UbiD_N"/>
    <property type="match status" value="1"/>
</dbReference>
<dbReference type="RefSeq" id="WP_277445603.1">
    <property type="nucleotide sequence ID" value="NZ_JAKOAV010000066.1"/>
</dbReference>
<name>A0A9X4H0S3_9FIRM</name>
<dbReference type="Pfam" id="PF20696">
    <property type="entry name" value="UbiD_C"/>
    <property type="match status" value="1"/>
</dbReference>
<dbReference type="InterPro" id="IPR048304">
    <property type="entry name" value="UbiD_Rift_dom"/>
</dbReference>
<dbReference type="SUPFAM" id="SSF50475">
    <property type="entry name" value="FMN-binding split barrel"/>
    <property type="match status" value="1"/>
</dbReference>
<feature type="domain" description="3-octaprenyl-4-hydroxybenzoate carboxy-lyase-like N-terminal" evidence="2">
    <location>
        <begin position="13"/>
        <end position="69"/>
    </location>
</feature>
<dbReference type="GO" id="GO:0005737">
    <property type="term" value="C:cytoplasm"/>
    <property type="evidence" value="ECO:0007669"/>
    <property type="project" value="TreeGrafter"/>
</dbReference>
<evidence type="ECO:0000313" key="5">
    <source>
        <dbReference type="Proteomes" id="UP001154312"/>
    </source>
</evidence>
<protein>
    <submittedName>
        <fullName evidence="4">UbiD family decarboxylase</fullName>
    </submittedName>
</protein>
<feature type="domain" description="3-octaprenyl-4-hydroxybenzoate carboxy-lyase-like Rift-related" evidence="1">
    <location>
        <begin position="100"/>
        <end position="311"/>
    </location>
</feature>
<dbReference type="Gene3D" id="3.40.1670.10">
    <property type="entry name" value="UbiD C-terminal domain-like"/>
    <property type="match status" value="1"/>
</dbReference>
<dbReference type="GO" id="GO:0016831">
    <property type="term" value="F:carboxy-lyase activity"/>
    <property type="evidence" value="ECO:0007669"/>
    <property type="project" value="InterPro"/>
</dbReference>